<dbReference type="InterPro" id="IPR013083">
    <property type="entry name" value="Znf_RING/FYVE/PHD"/>
</dbReference>
<feature type="domain" description="RING-type" evidence="3">
    <location>
        <begin position="255"/>
        <end position="298"/>
    </location>
</feature>
<evidence type="ECO:0000256" key="2">
    <source>
        <dbReference type="SAM" id="Phobius"/>
    </source>
</evidence>
<dbReference type="OrthoDB" id="10280107at2759"/>
<feature type="transmembrane region" description="Helical" evidence="2">
    <location>
        <begin position="64"/>
        <end position="84"/>
    </location>
</feature>
<dbReference type="InParanoid" id="A0CWX6"/>
<keyword evidence="2" id="KW-1133">Transmembrane helix</keyword>
<keyword evidence="2" id="KW-0812">Transmembrane</keyword>
<protein>
    <recommendedName>
        <fullName evidence="3">RING-type domain-containing protein</fullName>
    </recommendedName>
</protein>
<feature type="transmembrane region" description="Helical" evidence="2">
    <location>
        <begin position="34"/>
        <end position="52"/>
    </location>
</feature>
<dbReference type="AlphaFoldDB" id="A0CWX6"/>
<reference evidence="4 5" key="1">
    <citation type="journal article" date="2006" name="Nature">
        <title>Global trends of whole-genome duplications revealed by the ciliate Paramecium tetraurelia.</title>
        <authorList>
            <consortium name="Genoscope"/>
            <person name="Aury J.-M."/>
            <person name="Jaillon O."/>
            <person name="Duret L."/>
            <person name="Noel B."/>
            <person name="Jubin C."/>
            <person name="Porcel B.M."/>
            <person name="Segurens B."/>
            <person name="Daubin V."/>
            <person name="Anthouard V."/>
            <person name="Aiach N."/>
            <person name="Arnaiz O."/>
            <person name="Billaut A."/>
            <person name="Beisson J."/>
            <person name="Blanc I."/>
            <person name="Bouhouche K."/>
            <person name="Camara F."/>
            <person name="Duharcourt S."/>
            <person name="Guigo R."/>
            <person name="Gogendeau D."/>
            <person name="Katinka M."/>
            <person name="Keller A.-M."/>
            <person name="Kissmehl R."/>
            <person name="Klotz C."/>
            <person name="Koll F."/>
            <person name="Le Moue A."/>
            <person name="Lepere C."/>
            <person name="Malinsky S."/>
            <person name="Nowacki M."/>
            <person name="Nowak J.K."/>
            <person name="Plattner H."/>
            <person name="Poulain J."/>
            <person name="Ruiz F."/>
            <person name="Serrano V."/>
            <person name="Zagulski M."/>
            <person name="Dessen P."/>
            <person name="Betermier M."/>
            <person name="Weissenbach J."/>
            <person name="Scarpelli C."/>
            <person name="Schachter V."/>
            <person name="Sperling L."/>
            <person name="Meyer E."/>
            <person name="Cohen J."/>
            <person name="Wincker P."/>
        </authorList>
    </citation>
    <scope>NUCLEOTIDE SEQUENCE [LARGE SCALE GENOMIC DNA]</scope>
    <source>
        <strain evidence="4 5">Stock d4-2</strain>
    </source>
</reference>
<dbReference type="EMBL" id="CT868207">
    <property type="protein sequence ID" value="CAK75293.1"/>
    <property type="molecule type" value="Genomic_DNA"/>
</dbReference>
<dbReference type="Proteomes" id="UP000000600">
    <property type="component" value="Unassembled WGS sequence"/>
</dbReference>
<name>A0CWX6_PARTE</name>
<dbReference type="Pfam" id="PF13639">
    <property type="entry name" value="zf-RING_2"/>
    <property type="match status" value="1"/>
</dbReference>
<dbReference type="Gene3D" id="3.30.40.10">
    <property type="entry name" value="Zinc/RING finger domain, C3HC4 (zinc finger)"/>
    <property type="match status" value="1"/>
</dbReference>
<organism evidence="4 5">
    <name type="scientific">Paramecium tetraurelia</name>
    <dbReference type="NCBI Taxonomy" id="5888"/>
    <lineage>
        <taxon>Eukaryota</taxon>
        <taxon>Sar</taxon>
        <taxon>Alveolata</taxon>
        <taxon>Ciliophora</taxon>
        <taxon>Intramacronucleata</taxon>
        <taxon>Oligohymenophorea</taxon>
        <taxon>Peniculida</taxon>
        <taxon>Parameciidae</taxon>
        <taxon>Paramecium</taxon>
    </lineage>
</organism>
<keyword evidence="1" id="KW-0863">Zinc-finger</keyword>
<dbReference type="GO" id="GO:0008270">
    <property type="term" value="F:zinc ion binding"/>
    <property type="evidence" value="ECO:0007669"/>
    <property type="project" value="UniProtKB-KW"/>
</dbReference>
<evidence type="ECO:0000313" key="5">
    <source>
        <dbReference type="Proteomes" id="UP000000600"/>
    </source>
</evidence>
<keyword evidence="5" id="KW-1185">Reference proteome</keyword>
<dbReference type="SUPFAM" id="SSF57850">
    <property type="entry name" value="RING/U-box"/>
    <property type="match status" value="1"/>
</dbReference>
<dbReference type="HOGENOM" id="CLU_922739_0_0_1"/>
<keyword evidence="1" id="KW-0479">Metal-binding</keyword>
<evidence type="ECO:0000256" key="1">
    <source>
        <dbReference type="PROSITE-ProRule" id="PRU00175"/>
    </source>
</evidence>
<evidence type="ECO:0000313" key="4">
    <source>
        <dbReference type="EMBL" id="CAK75293.1"/>
    </source>
</evidence>
<accession>A0CWX6</accession>
<dbReference type="InterPro" id="IPR001841">
    <property type="entry name" value="Znf_RING"/>
</dbReference>
<keyword evidence="1" id="KW-0862">Zinc</keyword>
<dbReference type="OMA" id="ECKANHA"/>
<dbReference type="KEGG" id="ptm:GSPATT00001496001"/>
<evidence type="ECO:0000259" key="3">
    <source>
        <dbReference type="PROSITE" id="PS50089"/>
    </source>
</evidence>
<feature type="transmembrane region" description="Helical" evidence="2">
    <location>
        <begin position="206"/>
        <end position="229"/>
    </location>
</feature>
<dbReference type="PROSITE" id="PS50089">
    <property type="entry name" value="ZF_RING_2"/>
    <property type="match status" value="1"/>
</dbReference>
<dbReference type="GO" id="GO:0016567">
    <property type="term" value="P:protein ubiquitination"/>
    <property type="evidence" value="ECO:0000318"/>
    <property type="project" value="GO_Central"/>
</dbReference>
<proteinExistence type="predicted"/>
<sequence>MQYDSATLKLIKQDFNQQFEEKIHNFQEQINKQFKFSCLFCFIILVIFLGNFNDSESNHIKLHFCYNVWIISLFILHLLKAILINQQIRLINENHIIIALWRNVIQKQENDLELQDLTGIENQTSVNEITHINEGILFPELLTKLDYSQQIFQTIEHLLDFILLLSAILILIINCQQNSFQIDELIIMIGFVGFSIKRNFQYIKKYSYILITPILFPFIVILISIGKLAKRFNRHILQKRLRKKSMISDQIYENCQICQHPIQIKECIIQLECKANHAFHYECIINHIQHSFVCPVCNMLIK</sequence>
<keyword evidence="2" id="KW-0472">Membrane</keyword>
<dbReference type="RefSeq" id="XP_001442690.1">
    <property type="nucleotide sequence ID" value="XM_001442653.1"/>
</dbReference>
<dbReference type="GeneID" id="5028475"/>
<gene>
    <name evidence="4" type="ORF">GSPATT00001496001</name>
</gene>
<dbReference type="GO" id="GO:0061630">
    <property type="term" value="F:ubiquitin protein ligase activity"/>
    <property type="evidence" value="ECO:0000318"/>
    <property type="project" value="GO_Central"/>
</dbReference>